<name>A0A1N6FJ85_9RHOB</name>
<proteinExistence type="predicted"/>
<sequence length="111" mass="12271">MKNVSALFGSLVAATLMAETAAADLYQSFAVPPFEVIAKNASSMRKCKPPLNFVGVHDRKDNTFTVYYRYRDPNGSVFYTSSMTLVRLTNGIWEISCGNPMDGYTSQLLSL</sequence>
<keyword evidence="3" id="KW-1185">Reference proteome</keyword>
<dbReference type="Proteomes" id="UP000184932">
    <property type="component" value="Unassembled WGS sequence"/>
</dbReference>
<evidence type="ECO:0000313" key="2">
    <source>
        <dbReference type="EMBL" id="SIN95304.1"/>
    </source>
</evidence>
<dbReference type="RefSeq" id="WP_074255801.1">
    <property type="nucleotide sequence ID" value="NZ_FSRL01000001.1"/>
</dbReference>
<protein>
    <submittedName>
        <fullName evidence="2">Uncharacterized protein</fullName>
    </submittedName>
</protein>
<dbReference type="AlphaFoldDB" id="A0A1N6FJ85"/>
<evidence type="ECO:0000256" key="1">
    <source>
        <dbReference type="SAM" id="SignalP"/>
    </source>
</evidence>
<feature type="signal peptide" evidence="1">
    <location>
        <begin position="1"/>
        <end position="18"/>
    </location>
</feature>
<dbReference type="EMBL" id="FSRL01000001">
    <property type="protein sequence ID" value="SIN95304.1"/>
    <property type="molecule type" value="Genomic_DNA"/>
</dbReference>
<dbReference type="STRING" id="1217970.SAMN05444002_1712"/>
<reference evidence="3" key="1">
    <citation type="submission" date="2016-11" db="EMBL/GenBank/DDBJ databases">
        <authorList>
            <person name="Varghese N."/>
            <person name="Submissions S."/>
        </authorList>
    </citation>
    <scope>NUCLEOTIDE SEQUENCE [LARGE SCALE GENOMIC DNA]</scope>
    <source>
        <strain evidence="3">DSM 29440</strain>
    </source>
</reference>
<keyword evidence="1" id="KW-0732">Signal</keyword>
<organism evidence="2 3">
    <name type="scientific">Vannielia litorea</name>
    <dbReference type="NCBI Taxonomy" id="1217970"/>
    <lineage>
        <taxon>Bacteria</taxon>
        <taxon>Pseudomonadati</taxon>
        <taxon>Pseudomonadota</taxon>
        <taxon>Alphaproteobacteria</taxon>
        <taxon>Rhodobacterales</taxon>
        <taxon>Paracoccaceae</taxon>
        <taxon>Vannielia</taxon>
    </lineage>
</organism>
<gene>
    <name evidence="2" type="ORF">SAMN05444002_1712</name>
</gene>
<evidence type="ECO:0000313" key="3">
    <source>
        <dbReference type="Proteomes" id="UP000184932"/>
    </source>
</evidence>
<accession>A0A1N6FJ85</accession>
<feature type="chain" id="PRO_5012636267" evidence="1">
    <location>
        <begin position="19"/>
        <end position="111"/>
    </location>
</feature>